<dbReference type="EMBL" id="JALBWM010000033">
    <property type="protein sequence ID" value="MCO1334616.1"/>
    <property type="molecule type" value="Genomic_DNA"/>
</dbReference>
<keyword evidence="4" id="KW-1185">Reference proteome</keyword>
<keyword evidence="2" id="KW-1133">Transmembrane helix</keyword>
<dbReference type="Pfam" id="PF05359">
    <property type="entry name" value="DUF748"/>
    <property type="match status" value="1"/>
</dbReference>
<protein>
    <submittedName>
        <fullName evidence="3">DUF748 domain-containing protein</fullName>
    </submittedName>
</protein>
<organism evidence="3 4">
    <name type="scientific">Microbulbifer okhotskensis</name>
    <dbReference type="NCBI Taxonomy" id="2926617"/>
    <lineage>
        <taxon>Bacteria</taxon>
        <taxon>Pseudomonadati</taxon>
        <taxon>Pseudomonadota</taxon>
        <taxon>Gammaproteobacteria</taxon>
        <taxon>Cellvibrionales</taxon>
        <taxon>Microbulbiferaceae</taxon>
        <taxon>Microbulbifer</taxon>
    </lineage>
</organism>
<proteinExistence type="predicted"/>
<accession>A0A9X2EMT3</accession>
<dbReference type="Gene3D" id="3.30.1330.60">
    <property type="entry name" value="OmpA-like domain"/>
    <property type="match status" value="1"/>
</dbReference>
<dbReference type="Proteomes" id="UP001139028">
    <property type="component" value="Unassembled WGS sequence"/>
</dbReference>
<feature type="transmembrane region" description="Helical" evidence="2">
    <location>
        <begin position="15"/>
        <end position="33"/>
    </location>
</feature>
<reference evidence="3" key="1">
    <citation type="journal article" date="2022" name="Arch. Microbiol.">
        <title>Microbulbifer okhotskensis sp. nov., isolated from a deep bottom sediment of the Okhotsk Sea.</title>
        <authorList>
            <person name="Romanenko L."/>
            <person name="Kurilenko V."/>
            <person name="Otstavnykh N."/>
            <person name="Velansky P."/>
            <person name="Isaeva M."/>
            <person name="Mikhailov V."/>
        </authorList>
    </citation>
    <scope>NUCLEOTIDE SEQUENCE</scope>
    <source>
        <strain evidence="3">OS29</strain>
    </source>
</reference>
<name>A0A9X2EMT3_9GAMM</name>
<evidence type="ECO:0000313" key="3">
    <source>
        <dbReference type="EMBL" id="MCO1334616.1"/>
    </source>
</evidence>
<evidence type="ECO:0000256" key="2">
    <source>
        <dbReference type="SAM" id="Phobius"/>
    </source>
</evidence>
<dbReference type="InterPro" id="IPR036737">
    <property type="entry name" value="OmpA-like_sf"/>
</dbReference>
<gene>
    <name evidence="3" type="ORF">MO867_09720</name>
</gene>
<evidence type="ECO:0000256" key="1">
    <source>
        <dbReference type="SAM" id="MobiDB-lite"/>
    </source>
</evidence>
<keyword evidence="2" id="KW-0812">Transmembrane</keyword>
<dbReference type="RefSeq" id="WP_252466199.1">
    <property type="nucleotide sequence ID" value="NZ_JALBWM010000033.1"/>
</dbReference>
<evidence type="ECO:0000313" key="4">
    <source>
        <dbReference type="Proteomes" id="UP001139028"/>
    </source>
</evidence>
<keyword evidence="2" id="KW-0472">Membrane</keyword>
<feature type="region of interest" description="Disordered" evidence="1">
    <location>
        <begin position="616"/>
        <end position="635"/>
    </location>
</feature>
<dbReference type="InterPro" id="IPR008023">
    <property type="entry name" value="DUF748"/>
</dbReference>
<comment type="caution">
    <text evidence="3">The sequence shown here is derived from an EMBL/GenBank/DDBJ whole genome shotgun (WGS) entry which is preliminary data.</text>
</comment>
<sequence length="1731" mass="193406">MPPEPDSPSVLFRRILWGLIAVLMLVAVVQLWAAHTLREKTQHWLQQRGLDFQVSYLRVSLLDLRVIALGVKAENAEGRGFSAREVMLDYSWWQLLRGRVHLPKASVSGAYMDLQSTPGQLARIWEVGGWNLGGGKGKDRDLELSIDWARIRDSEICYLHKPIWPTATCASIGDLHTDNFQLDLWRKGDMPLHVDIDVGNMQLHDLLAWEKGITPYNTVIGSLHSKTVSFLWPSLQTGADELNAEYFSGCPPQRWADAIQGLQRLIGHCAAARHLQAEGNLKFEFGRKALARWQQLNGEDVVLRRSDQRWQDWRATKISISNFDFLRPMKRLQWQRGYAEAFDWCPRHLRNTNSHLCLRAGDLSLSQATVFDWTHRLKINTGASAISRGYLLDMAQPRPNPLKAEEGLFGPLQFDAVTRVLSFEHLAIESANGCVPSELWQKPDYCVAMQGLQSSEQFDFRFGSEERDISWGLSSGPLQLAQFSIGAKGQPQAKLRELRWQAVDTIARDSPLSIQDFFLQSLSGCLPRDFLPTTWQPLCARVNSFAGRGHFAWQRGEEGYAILGQLRLQRLLLNDSGNAGEGLLLQQLQTGESLIKRKVADNPWVVSTPLPGIPAGVGADSSGAEKGKLNQQDDEIKPDTGDLALAMIEIPNLKIKKSALKKLDGCLTEGWVRLIYRGSQEPDEMPVCFNIRELHQKAPLLLAWQHGIDLLVEEVTVARALAKTADEKTLLDLSGIKLPLVRVRHHSLPEALTYVALPGASASNFNSCFPGKQEFTLLEIHCTELGGLSLGEYFYLYSGAQYASANMDNSAIEKIKLVNRLGIATVDIAGVIVPELEILWSQKNSVESKISLKNIAADTLTVCLAKLVRSDKSLPACVFGRNFHSVGQSGWSIDEIEFKKQIKAVPLWQMGSISTERMAFSSDTLNFYGLNIDGILFCGLRTFFPEDRSKAGIADCIETQQLSFKDISVKLGLNKTVPQLKLGRLTSQPIAFWQKDVNFLQAGLQKLSWQSFSWDSGVAFTISALDIQNIRVCTQESGLTVTVSRLARAIVGDSYHCFGVDRVSMPGLQKIDLSNPWSVQGSIQLAGLSIPRKNMSPVKIPKLEIDDIAIQGESLAQASGARGCLPAGLVKDAAVAPCYELGAFSVGKVESSTGAGGRRLILSGIRFNNVQLHEKNFPQDLPLKLLSVSGMTAGQLYIDRQGVDFKALEFDDISGCFPSGYLDDGDHCFAFTSLLLEGTLRRGKGAELSTLRINDIVLLSPRGEELVQGQSIILSQLQITNTGIRFESGEAVHFHFFERSANSLEFDRHNWIGDFKYLWVEEFSYYWQQKILDVGFIDFLRPRFILLRDLSRKLPIINEINELRGFVGVDTWRRNENTLPFLYHIGDIYLKHGTFTWVDHQDEFRARLPVRDINFNLSDLSNLAEHPPAMLVVNGRPGGFGELQIGGTIDYLGDKKWDADLTGYFSSVNLIPATPYMAKLLGFKILQGQADAVVNIQVNENELNGFADIKLEKLKVRRVRKDDQLPVKSTFVPLNIALWLLKDGQGNIKFAMPVSGNIRDPKFSFSFVFSELLQKAVIDALVSYFTPYGIYLLAKFAWGRFTVKSFDAVDFEPGSAKLNNLALAQLQRMVVILNEHPDTRPGVCGISNARDWQALQPYAAVGLSRSRRILVEFYRNPSPSLRDELEKLAMARSREVEKYLIDAGIQASELISCAPDYIGRDFGDPRVEFSN</sequence>